<evidence type="ECO:0000256" key="9">
    <source>
        <dbReference type="ARBA" id="ARBA00022679"/>
    </source>
</evidence>
<evidence type="ECO:0000256" key="8">
    <source>
        <dbReference type="ARBA" id="ARBA00022573"/>
    </source>
</evidence>
<sequence>MKHLVLGGVRSGKSHFSESWINTQLQEQKVDKITYIATSQAWDEEMRARIHSHQLSRPSSWDLIEEPILLAEALKKVDDQGSGVIIECLTLWLTNLLCLEDEGRFAFEKSQFLSTLESFQGKIVIVSGEVGLGIMPMNALARRFADELGMLNQILAQLCPQVTLVSAGLPLVLKNESDGSQKRNFD</sequence>
<evidence type="ECO:0000256" key="12">
    <source>
        <dbReference type="ARBA" id="ARBA00022840"/>
    </source>
</evidence>
<dbReference type="EC" id="2.7.7.62" evidence="14"/>
<evidence type="ECO:0000256" key="6">
    <source>
        <dbReference type="ARBA" id="ARBA00005159"/>
    </source>
</evidence>
<dbReference type="GO" id="GO:0008820">
    <property type="term" value="F:cobinamide phosphate guanylyltransferase activity"/>
    <property type="evidence" value="ECO:0007669"/>
    <property type="project" value="UniProtKB-EC"/>
</dbReference>
<comment type="function">
    <text evidence="4 14">Catalyzes ATP-dependent phosphorylation of adenosylcobinamide and addition of GMP to adenosylcobinamide phosphate.</text>
</comment>
<reference evidence="15" key="1">
    <citation type="submission" date="2022-12" db="EMBL/GenBank/DDBJ databases">
        <title>Marinomonas 15G1-11 sp. nov, isolated from marine algae.</title>
        <authorList>
            <person name="Butt M."/>
            <person name="Choi D.G."/>
            <person name="Kim J.M."/>
            <person name="Lee J.K."/>
            <person name="Baek J.H."/>
            <person name="Jeon C.O."/>
        </authorList>
    </citation>
    <scope>NUCLEOTIDE SEQUENCE</scope>
    <source>
        <strain evidence="15">15G1-11</strain>
    </source>
</reference>
<protein>
    <recommendedName>
        <fullName evidence="14">Bifunctional adenosylcobalamin biosynthesis protein</fullName>
        <ecNumber evidence="14">2.7.1.156</ecNumber>
        <ecNumber evidence="14">2.7.7.62</ecNumber>
    </recommendedName>
</protein>
<evidence type="ECO:0000256" key="1">
    <source>
        <dbReference type="ARBA" id="ARBA00000312"/>
    </source>
</evidence>
<dbReference type="PANTHER" id="PTHR34848:SF1">
    <property type="entry name" value="BIFUNCTIONAL ADENOSYLCOBALAMIN BIOSYNTHESIS PROTEIN COBU"/>
    <property type="match status" value="1"/>
</dbReference>
<evidence type="ECO:0000256" key="4">
    <source>
        <dbReference type="ARBA" id="ARBA00003889"/>
    </source>
</evidence>
<organism evidence="15 16">
    <name type="scientific">Marinomonas phaeophyticola</name>
    <dbReference type="NCBI Taxonomy" id="3004091"/>
    <lineage>
        <taxon>Bacteria</taxon>
        <taxon>Pseudomonadati</taxon>
        <taxon>Pseudomonadota</taxon>
        <taxon>Gammaproteobacteria</taxon>
        <taxon>Oceanospirillales</taxon>
        <taxon>Oceanospirillaceae</taxon>
        <taxon>Marinomonas</taxon>
    </lineage>
</organism>
<comment type="catalytic activity">
    <reaction evidence="1 14">
        <text>adenosylcob(III)inamide + ATP = adenosylcob(III)inamide phosphate + ADP + H(+)</text>
        <dbReference type="Rhea" id="RHEA:15769"/>
        <dbReference type="ChEBI" id="CHEBI:2480"/>
        <dbReference type="ChEBI" id="CHEBI:15378"/>
        <dbReference type="ChEBI" id="CHEBI:30616"/>
        <dbReference type="ChEBI" id="CHEBI:58502"/>
        <dbReference type="ChEBI" id="CHEBI:456216"/>
        <dbReference type="EC" id="2.7.1.156"/>
    </reaction>
</comment>
<evidence type="ECO:0000256" key="3">
    <source>
        <dbReference type="ARBA" id="ARBA00001522"/>
    </source>
</evidence>
<keyword evidence="15" id="KW-0548">Nucleotidyltransferase</keyword>
<dbReference type="NCBIfam" id="NF004469">
    <property type="entry name" value="PRK05800.1"/>
    <property type="match status" value="1"/>
</dbReference>
<evidence type="ECO:0000256" key="13">
    <source>
        <dbReference type="ARBA" id="ARBA00023134"/>
    </source>
</evidence>
<evidence type="ECO:0000313" key="15">
    <source>
        <dbReference type="EMBL" id="MCZ2721005.1"/>
    </source>
</evidence>
<evidence type="ECO:0000313" key="16">
    <source>
        <dbReference type="Proteomes" id="UP001149719"/>
    </source>
</evidence>
<evidence type="ECO:0000256" key="10">
    <source>
        <dbReference type="ARBA" id="ARBA00022741"/>
    </source>
</evidence>
<proteinExistence type="inferred from homology"/>
<dbReference type="PANTHER" id="PTHR34848">
    <property type="match status" value="1"/>
</dbReference>
<keyword evidence="16" id="KW-1185">Reference proteome</keyword>
<dbReference type="InterPro" id="IPR003203">
    <property type="entry name" value="CobU/CobP"/>
</dbReference>
<dbReference type="Pfam" id="PF02283">
    <property type="entry name" value="CobU"/>
    <property type="match status" value="1"/>
</dbReference>
<comment type="catalytic activity">
    <reaction evidence="2 14">
        <text>adenosylcob(III)inamide phosphate + GTP + H(+) = adenosylcob(III)inamide-GDP + diphosphate</text>
        <dbReference type="Rhea" id="RHEA:22712"/>
        <dbReference type="ChEBI" id="CHEBI:15378"/>
        <dbReference type="ChEBI" id="CHEBI:33019"/>
        <dbReference type="ChEBI" id="CHEBI:37565"/>
        <dbReference type="ChEBI" id="CHEBI:58502"/>
        <dbReference type="ChEBI" id="CHEBI:60487"/>
        <dbReference type="EC" id="2.7.7.62"/>
    </reaction>
</comment>
<comment type="catalytic activity">
    <reaction evidence="3">
        <text>adenosylcob(III)inamide + GTP = adenosylcob(III)inamide phosphate + GDP + H(+)</text>
        <dbReference type="Rhea" id="RHEA:15765"/>
        <dbReference type="ChEBI" id="CHEBI:2480"/>
        <dbReference type="ChEBI" id="CHEBI:15378"/>
        <dbReference type="ChEBI" id="CHEBI:37565"/>
        <dbReference type="ChEBI" id="CHEBI:58189"/>
        <dbReference type="ChEBI" id="CHEBI:58502"/>
        <dbReference type="EC" id="2.7.1.156"/>
    </reaction>
</comment>
<comment type="caution">
    <text evidence="15">The sequence shown here is derived from an EMBL/GenBank/DDBJ whole genome shotgun (WGS) entry which is preliminary data.</text>
</comment>
<gene>
    <name evidence="15" type="primary">cobU</name>
    <name evidence="15" type="ORF">O1D97_04915</name>
</gene>
<comment type="pathway">
    <text evidence="6 14">Cofactor biosynthesis; adenosylcobalamin biosynthesis; adenosylcobalamin from cob(II)yrinate a,c-diamide: step 5/7.</text>
</comment>
<evidence type="ECO:0000256" key="5">
    <source>
        <dbReference type="ARBA" id="ARBA00004692"/>
    </source>
</evidence>
<accession>A0ABT4JRY3</accession>
<dbReference type="EC" id="2.7.1.156" evidence="14"/>
<keyword evidence="12 14" id="KW-0067">ATP-binding</keyword>
<dbReference type="CDD" id="cd00544">
    <property type="entry name" value="CobU"/>
    <property type="match status" value="1"/>
</dbReference>
<evidence type="ECO:0000256" key="2">
    <source>
        <dbReference type="ARBA" id="ARBA00000711"/>
    </source>
</evidence>
<evidence type="ECO:0000256" key="11">
    <source>
        <dbReference type="ARBA" id="ARBA00022777"/>
    </source>
</evidence>
<dbReference type="InterPro" id="IPR027417">
    <property type="entry name" value="P-loop_NTPase"/>
</dbReference>
<dbReference type="RefSeq" id="WP_269123338.1">
    <property type="nucleotide sequence ID" value="NZ_JAPUBN010000011.1"/>
</dbReference>
<comment type="pathway">
    <text evidence="5 14">Cofactor biosynthesis; adenosylcobalamin biosynthesis; adenosylcobalamin from cob(II)yrinate a,c-diamide: step 6/7.</text>
</comment>
<dbReference type="EMBL" id="JAPUBN010000011">
    <property type="protein sequence ID" value="MCZ2721005.1"/>
    <property type="molecule type" value="Genomic_DNA"/>
</dbReference>
<evidence type="ECO:0000256" key="14">
    <source>
        <dbReference type="PIRNR" id="PIRNR006135"/>
    </source>
</evidence>
<name>A0ABT4JRY3_9GAMM</name>
<dbReference type="SUPFAM" id="SSF52540">
    <property type="entry name" value="P-loop containing nucleoside triphosphate hydrolases"/>
    <property type="match status" value="1"/>
</dbReference>
<evidence type="ECO:0000256" key="7">
    <source>
        <dbReference type="ARBA" id="ARBA00007490"/>
    </source>
</evidence>
<comment type="similarity">
    <text evidence="7 14">Belongs to the CobU/CobP family.</text>
</comment>
<dbReference type="Proteomes" id="UP001149719">
    <property type="component" value="Unassembled WGS sequence"/>
</dbReference>
<keyword evidence="13 14" id="KW-0342">GTP-binding</keyword>
<dbReference type="Gene3D" id="3.40.50.300">
    <property type="entry name" value="P-loop containing nucleotide triphosphate hydrolases"/>
    <property type="match status" value="1"/>
</dbReference>
<keyword evidence="11 14" id="KW-0418">Kinase</keyword>
<keyword evidence="10 14" id="KW-0547">Nucleotide-binding</keyword>
<dbReference type="PIRSF" id="PIRSF006135">
    <property type="entry name" value="CobU"/>
    <property type="match status" value="1"/>
</dbReference>
<dbReference type="GO" id="GO:0043752">
    <property type="term" value="F:adenosylcobinamide kinase activity"/>
    <property type="evidence" value="ECO:0007669"/>
    <property type="project" value="UniProtKB-EC"/>
</dbReference>
<keyword evidence="8 14" id="KW-0169">Cobalamin biosynthesis</keyword>
<keyword evidence="9 14" id="KW-0808">Transferase</keyword>